<dbReference type="CDD" id="cd05374">
    <property type="entry name" value="17beta-HSD-like_SDR_c"/>
    <property type="match status" value="1"/>
</dbReference>
<dbReference type="InterPro" id="IPR051911">
    <property type="entry name" value="SDR_oxidoreductase"/>
</dbReference>
<dbReference type="InterPro" id="IPR020904">
    <property type="entry name" value="Sc_DH/Rdtase_CS"/>
</dbReference>
<evidence type="ECO:0000256" key="2">
    <source>
        <dbReference type="ARBA" id="ARBA00023002"/>
    </source>
</evidence>
<dbReference type="Gene3D" id="3.40.50.720">
    <property type="entry name" value="NAD(P)-binding Rossmann-like Domain"/>
    <property type="match status" value="1"/>
</dbReference>
<dbReference type="SUPFAM" id="SSF51735">
    <property type="entry name" value="NAD(P)-binding Rossmann-fold domains"/>
    <property type="match status" value="1"/>
</dbReference>
<dbReference type="RefSeq" id="WP_329776569.1">
    <property type="nucleotide sequence ID" value="NZ_JAYDYW010000016.1"/>
</dbReference>
<dbReference type="PRINTS" id="PR00080">
    <property type="entry name" value="SDRFAMILY"/>
</dbReference>
<dbReference type="EC" id="1.1.-.-" evidence="4"/>
<dbReference type="Proteomes" id="UP001310248">
    <property type="component" value="Unassembled WGS sequence"/>
</dbReference>
<dbReference type="PRINTS" id="PR00081">
    <property type="entry name" value="GDHRDH"/>
</dbReference>
<dbReference type="PROSITE" id="PS00061">
    <property type="entry name" value="ADH_SHORT"/>
    <property type="match status" value="1"/>
</dbReference>
<evidence type="ECO:0000313" key="4">
    <source>
        <dbReference type="EMBL" id="MEE1675784.1"/>
    </source>
</evidence>
<dbReference type="GO" id="GO:0016491">
    <property type="term" value="F:oxidoreductase activity"/>
    <property type="evidence" value="ECO:0007669"/>
    <property type="project" value="UniProtKB-KW"/>
</dbReference>
<evidence type="ECO:0000256" key="1">
    <source>
        <dbReference type="ARBA" id="ARBA00006484"/>
    </source>
</evidence>
<keyword evidence="5" id="KW-1185">Reference proteome</keyword>
<comment type="caution">
    <text evidence="4">The sequence shown here is derived from an EMBL/GenBank/DDBJ whole genome shotgun (WGS) entry which is preliminary data.</text>
</comment>
<sequence length="254" mass="27162">MKTVLITGCSSGFGLAIAHHFLGNGWKVIATMRKINRDLLPQSENLELIELDVTQAKSIHRAIELAGDIDVLVNNAGVGWLSVLESAPDKVIRSIFDTNTFGCFEMIRAVLPGMRANGVGTIINVSSSVTIKPLPLLAAYTASKAALNAFSECLALELKPLGINVHLVLPGQSPGTDFSKNAIAAMEQTSKTPTEYEPFIKEVMSKFGSTAPEDLTHSKDVVEAVWRAATDIESPFKLVAGKDAIRAQQEACGG</sequence>
<gene>
    <name evidence="4" type="ORF">SNR37_001111</name>
</gene>
<proteinExistence type="inferred from homology"/>
<comment type="similarity">
    <text evidence="1 3">Belongs to the short-chain dehydrogenases/reductases (SDR) family.</text>
</comment>
<evidence type="ECO:0000256" key="3">
    <source>
        <dbReference type="RuleBase" id="RU000363"/>
    </source>
</evidence>
<dbReference type="InterPro" id="IPR002347">
    <property type="entry name" value="SDR_fam"/>
</dbReference>
<reference evidence="5" key="1">
    <citation type="submission" date="2023-07" db="EMBL/GenBank/DDBJ databases">
        <title>Draft genome sequence of Agarivorans aestuarii strain ZMCS4, a CAZymes producing bacteria isolated from the marine brown algae Clodostephus spongiosus.</title>
        <authorList>
            <person name="Lorente B."/>
            <person name="Cabral C."/>
            <person name="Frias J."/>
            <person name="Faria J."/>
            <person name="Toubarro D."/>
        </authorList>
    </citation>
    <scope>NUCLEOTIDE SEQUENCE [LARGE SCALE GENOMIC DNA]</scope>
    <source>
        <strain evidence="5">ZMCS4</strain>
    </source>
</reference>
<name>A0ABU7G9Q7_9ALTE</name>
<dbReference type="PANTHER" id="PTHR43976">
    <property type="entry name" value="SHORT CHAIN DEHYDROGENASE"/>
    <property type="match status" value="1"/>
</dbReference>
<dbReference type="EMBL" id="JAYDYW010000016">
    <property type="protein sequence ID" value="MEE1675784.1"/>
    <property type="molecule type" value="Genomic_DNA"/>
</dbReference>
<keyword evidence="2 4" id="KW-0560">Oxidoreductase</keyword>
<dbReference type="Pfam" id="PF00106">
    <property type="entry name" value="adh_short"/>
    <property type="match status" value="1"/>
</dbReference>
<dbReference type="PANTHER" id="PTHR43976:SF16">
    <property type="entry name" value="SHORT-CHAIN DEHYDROGENASE_REDUCTASE FAMILY PROTEIN"/>
    <property type="match status" value="1"/>
</dbReference>
<dbReference type="InterPro" id="IPR036291">
    <property type="entry name" value="NAD(P)-bd_dom_sf"/>
</dbReference>
<accession>A0ABU7G9Q7</accession>
<protein>
    <submittedName>
        <fullName evidence="4">SDR family oxidoreductase</fullName>
        <ecNumber evidence="4">1.1.-.-</ecNumber>
    </submittedName>
</protein>
<organism evidence="4 5">
    <name type="scientific">Agarivorans aestuarii</name>
    <dbReference type="NCBI Taxonomy" id="1563703"/>
    <lineage>
        <taxon>Bacteria</taxon>
        <taxon>Pseudomonadati</taxon>
        <taxon>Pseudomonadota</taxon>
        <taxon>Gammaproteobacteria</taxon>
        <taxon>Alteromonadales</taxon>
        <taxon>Alteromonadaceae</taxon>
        <taxon>Agarivorans</taxon>
    </lineage>
</organism>
<evidence type="ECO:0000313" key="5">
    <source>
        <dbReference type="Proteomes" id="UP001310248"/>
    </source>
</evidence>